<dbReference type="RefSeq" id="WP_015103197.1">
    <property type="nucleotide sequence ID" value="NC_019673.1"/>
</dbReference>
<dbReference type="Proteomes" id="UP000006281">
    <property type="component" value="Chromosome"/>
</dbReference>
<dbReference type="InterPro" id="IPR009057">
    <property type="entry name" value="Homeodomain-like_sf"/>
</dbReference>
<dbReference type="HOGENOM" id="CLU_069543_0_1_11"/>
<dbReference type="EMBL" id="HE804045">
    <property type="protein sequence ID" value="CCH33086.1"/>
    <property type="molecule type" value="Genomic_DNA"/>
</dbReference>
<dbReference type="PATRIC" id="fig|1179773.3.peg.5861"/>
<accession>K0K471</accession>
<dbReference type="OrthoDB" id="2570341at2"/>
<dbReference type="BioCyc" id="SESP1179773:BN6_RS28020-MONOMER"/>
<name>K0K471_SACES</name>
<evidence type="ECO:0008006" key="3">
    <source>
        <dbReference type="Google" id="ProtNLM"/>
    </source>
</evidence>
<dbReference type="SUPFAM" id="SSF46689">
    <property type="entry name" value="Homeodomain-like"/>
    <property type="match status" value="1"/>
</dbReference>
<evidence type="ECO:0000313" key="1">
    <source>
        <dbReference type="EMBL" id="CCH33086.1"/>
    </source>
</evidence>
<organism evidence="1 2">
    <name type="scientific">Saccharothrix espanaensis (strain ATCC 51144 / DSM 44229 / JCM 9112 / NBRC 15066 / NRRL 15764)</name>
    <dbReference type="NCBI Taxonomy" id="1179773"/>
    <lineage>
        <taxon>Bacteria</taxon>
        <taxon>Bacillati</taxon>
        <taxon>Actinomycetota</taxon>
        <taxon>Actinomycetes</taxon>
        <taxon>Pseudonocardiales</taxon>
        <taxon>Pseudonocardiaceae</taxon>
        <taxon>Saccharothrix</taxon>
    </lineage>
</organism>
<evidence type="ECO:0000313" key="2">
    <source>
        <dbReference type="Proteomes" id="UP000006281"/>
    </source>
</evidence>
<dbReference type="AlphaFoldDB" id="K0K471"/>
<dbReference type="STRING" id="1179773.BN6_58280"/>
<dbReference type="SUPFAM" id="SSF48498">
    <property type="entry name" value="Tetracyclin repressor-like, C-terminal domain"/>
    <property type="match status" value="1"/>
</dbReference>
<reference evidence="1 2" key="1">
    <citation type="journal article" date="2012" name="BMC Genomics">
        <title>Complete genome sequence of Saccharothrix espanaensis DSM 44229T and comparison to the other completely sequenced Pseudonocardiaceae.</title>
        <authorList>
            <person name="Strobel T."/>
            <person name="Al-Dilaimi A."/>
            <person name="Blom J."/>
            <person name="Gessner A."/>
            <person name="Kalinowski J."/>
            <person name="Luzhetska M."/>
            <person name="Puhler A."/>
            <person name="Szczepanowski R."/>
            <person name="Bechthold A."/>
            <person name="Ruckert C."/>
        </authorList>
    </citation>
    <scope>NUCLEOTIDE SEQUENCE [LARGE SCALE GENOMIC DNA]</scope>
    <source>
        <strain evidence="2">ATCC 51144 / DSM 44229 / JCM 9112 / NBRC 15066 / NRRL 15764</strain>
    </source>
</reference>
<keyword evidence="2" id="KW-1185">Reference proteome</keyword>
<dbReference type="Gene3D" id="1.10.357.10">
    <property type="entry name" value="Tetracycline Repressor, domain 2"/>
    <property type="match status" value="1"/>
</dbReference>
<dbReference type="KEGG" id="sesp:BN6_58280"/>
<proteinExistence type="predicted"/>
<dbReference type="eggNOG" id="COG1309">
    <property type="taxonomic scope" value="Bacteria"/>
</dbReference>
<protein>
    <recommendedName>
        <fullName evidence="3">HTH tetR-type domain-containing protein</fullName>
    </recommendedName>
</protein>
<gene>
    <name evidence="1" type="ordered locus">BN6_58280</name>
</gene>
<sequence length="244" mass="26978">MSSDQDVDAHVRRLWRHRGTTLPTPRRGPSRQLDLDEILRTGIAIADAEGLPAVSTRAIAAKFDKTAMALYPYVGTKENLLALMQDHACALPVWDDPGTSLADALQAWADALFDLYLAHPWLTERPWSQATQGPNEQDWLERLLGIFHAWDVPSGALPPTVTMLYATVRATANTAAAYRRMDGQDVTEWSRHARATAEQIPDLRDRYPLSTGLVPLTPHWRDNPRAALTGAVRLVAAALGTTTR</sequence>
<dbReference type="InterPro" id="IPR036271">
    <property type="entry name" value="Tet_transcr_reg_TetR-rel_C_sf"/>
</dbReference>